<accession>A0A0F7L5H3</accession>
<dbReference type="EMBL" id="KR029580">
    <property type="protein sequence ID" value="AKH46246.1"/>
    <property type="molecule type" value="Genomic_DNA"/>
</dbReference>
<protein>
    <submittedName>
        <fullName evidence="1">p005a</fullName>
    </submittedName>
</protein>
<reference evidence="1" key="2">
    <citation type="submission" date="2015-03" db="EMBL/GenBank/DDBJ databases">
        <authorList>
            <person name="Chow C.-E.T."/>
            <person name="Winget D.M."/>
            <person name="White R.A.III."/>
            <person name="Hallam S.J."/>
            <person name="Suttle C.A."/>
        </authorList>
    </citation>
    <scope>NUCLEOTIDE SEQUENCE</scope>
    <source>
        <strain evidence="1">Anoxic3_5</strain>
    </source>
</reference>
<reference evidence="1" key="1">
    <citation type="journal article" date="2015" name="Front. Microbiol.">
        <title>Combining genomic sequencing methods to explore viral diversity and reveal potential virus-host interactions.</title>
        <authorList>
            <person name="Chow C.E."/>
            <person name="Winget D.M."/>
            <person name="White R.A.III."/>
            <person name="Hallam S.J."/>
            <person name="Suttle C.A."/>
        </authorList>
    </citation>
    <scope>NUCLEOTIDE SEQUENCE</scope>
    <source>
        <strain evidence="1">Anoxic3_5</strain>
    </source>
</reference>
<name>A0A0F7L5H3_9VIRU</name>
<organism evidence="1">
    <name type="scientific">uncultured marine virus</name>
    <dbReference type="NCBI Taxonomy" id="186617"/>
    <lineage>
        <taxon>Viruses</taxon>
        <taxon>environmental samples</taxon>
    </lineage>
</organism>
<evidence type="ECO:0000313" key="1">
    <source>
        <dbReference type="EMBL" id="AKH46246.1"/>
    </source>
</evidence>
<proteinExistence type="predicted"/>
<sequence length="69" mass="7433">MAVLKFVLNQPVPILLVATLCQKVSVVRLIRQWLHGGQCGMALLHASLLPAQVIHCHGLPLTTQQSVAA</sequence>